<proteinExistence type="inferred from homology"/>
<evidence type="ECO:0000256" key="3">
    <source>
        <dbReference type="ARBA" id="ARBA00022578"/>
    </source>
</evidence>
<keyword evidence="3" id="KW-0815">Transposition</keyword>
<comment type="caution">
    <text evidence="6">The sequence shown here is derived from an EMBL/GenBank/DDBJ whole genome shotgun (WGS) entry which is preliminary data.</text>
</comment>
<comment type="similarity">
    <text evidence="2">Belongs to the transposase mutator family.</text>
</comment>
<dbReference type="GO" id="GO:0004803">
    <property type="term" value="F:transposase activity"/>
    <property type="evidence" value="ECO:0007669"/>
    <property type="project" value="InterPro"/>
</dbReference>
<dbReference type="Proteomes" id="UP000787419">
    <property type="component" value="Unassembled WGS sequence"/>
</dbReference>
<evidence type="ECO:0000256" key="1">
    <source>
        <dbReference type="ARBA" id="ARBA00002190"/>
    </source>
</evidence>
<evidence type="ECO:0000256" key="4">
    <source>
        <dbReference type="ARBA" id="ARBA00023125"/>
    </source>
</evidence>
<dbReference type="GO" id="GO:0003677">
    <property type="term" value="F:DNA binding"/>
    <property type="evidence" value="ECO:0007669"/>
    <property type="project" value="UniProtKB-KW"/>
</dbReference>
<keyword evidence="5" id="KW-0233">DNA recombination</keyword>
<accession>A0A9D5WY17</accession>
<dbReference type="InterPro" id="IPR001207">
    <property type="entry name" value="Transposase_mutator"/>
</dbReference>
<keyword evidence="4" id="KW-0238">DNA-binding</keyword>
<dbReference type="AlphaFoldDB" id="A0A9D5WY17"/>
<sequence length="88" mass="10587">MLRKYEAGRNMLTLLTWTFPLQMQRCIYTTNWIERLNRKYKRTIGMGASMPSDKSALFLLASAAMEETDTTYARKIYQWKFRKHKKEK</sequence>
<dbReference type="Pfam" id="PF00872">
    <property type="entry name" value="Transposase_mut"/>
    <property type="match status" value="1"/>
</dbReference>
<protein>
    <submittedName>
        <fullName evidence="6">Transposase</fullName>
    </submittedName>
</protein>
<organism evidence="6 7">
    <name type="scientific">Prevotella nigrescens</name>
    <dbReference type="NCBI Taxonomy" id="28133"/>
    <lineage>
        <taxon>Bacteria</taxon>
        <taxon>Pseudomonadati</taxon>
        <taxon>Bacteroidota</taxon>
        <taxon>Bacteroidia</taxon>
        <taxon>Bacteroidales</taxon>
        <taxon>Prevotellaceae</taxon>
        <taxon>Prevotella</taxon>
    </lineage>
</organism>
<evidence type="ECO:0000256" key="5">
    <source>
        <dbReference type="ARBA" id="ARBA00023172"/>
    </source>
</evidence>
<dbReference type="GO" id="GO:0006313">
    <property type="term" value="P:DNA transposition"/>
    <property type="evidence" value="ECO:0007669"/>
    <property type="project" value="InterPro"/>
</dbReference>
<evidence type="ECO:0000256" key="2">
    <source>
        <dbReference type="ARBA" id="ARBA00010961"/>
    </source>
</evidence>
<gene>
    <name evidence="6" type="ORF">HXN55_05515</name>
</gene>
<name>A0A9D5WY17_9BACT</name>
<comment type="function">
    <text evidence="1">Required for the transposition of the insertion element.</text>
</comment>
<dbReference type="EMBL" id="JABZTM010000048">
    <property type="protein sequence ID" value="MBF1446829.1"/>
    <property type="molecule type" value="Genomic_DNA"/>
</dbReference>
<reference evidence="6" key="1">
    <citation type="submission" date="2020-04" db="EMBL/GenBank/DDBJ databases">
        <title>Deep metagenomics examines the oral microbiome during advanced dental caries in children, revealing novel taxa and co-occurrences with host molecules.</title>
        <authorList>
            <person name="Baker J.L."/>
            <person name="Morton J.T."/>
            <person name="Dinis M."/>
            <person name="Alvarez R."/>
            <person name="Tran N.C."/>
            <person name="Knight R."/>
            <person name="Edlund A."/>
        </authorList>
    </citation>
    <scope>NUCLEOTIDE SEQUENCE</scope>
    <source>
        <strain evidence="6">JCVI_32_bin.50</strain>
    </source>
</reference>
<evidence type="ECO:0000313" key="6">
    <source>
        <dbReference type="EMBL" id="MBF1446829.1"/>
    </source>
</evidence>
<evidence type="ECO:0000313" key="7">
    <source>
        <dbReference type="Proteomes" id="UP000787419"/>
    </source>
</evidence>